<evidence type="ECO:0000313" key="2">
    <source>
        <dbReference type="Proteomes" id="UP001156690"/>
    </source>
</evidence>
<proteinExistence type="predicted"/>
<name>A0AAV5NLI0_9VIBR</name>
<dbReference type="EMBL" id="BSNX01000003">
    <property type="protein sequence ID" value="GLQ71078.1"/>
    <property type="molecule type" value="Genomic_DNA"/>
</dbReference>
<dbReference type="Proteomes" id="UP001156690">
    <property type="component" value="Unassembled WGS sequence"/>
</dbReference>
<organism evidence="1 2">
    <name type="scientific">Vibrio penaeicida</name>
    <dbReference type="NCBI Taxonomy" id="104609"/>
    <lineage>
        <taxon>Bacteria</taxon>
        <taxon>Pseudomonadati</taxon>
        <taxon>Pseudomonadota</taxon>
        <taxon>Gammaproteobacteria</taxon>
        <taxon>Vibrionales</taxon>
        <taxon>Vibrionaceae</taxon>
        <taxon>Vibrio</taxon>
    </lineage>
</organism>
<accession>A0AAV5NLI0</accession>
<gene>
    <name evidence="1" type="ORF">GCM10007932_04380</name>
</gene>
<evidence type="ECO:0000313" key="1">
    <source>
        <dbReference type="EMBL" id="GLQ71078.1"/>
    </source>
</evidence>
<dbReference type="RefSeq" id="WP_126606180.1">
    <property type="nucleotide sequence ID" value="NZ_AP025146.1"/>
</dbReference>
<reference evidence="2" key="1">
    <citation type="journal article" date="2019" name="Int. J. Syst. Evol. Microbiol.">
        <title>The Global Catalogue of Microorganisms (GCM) 10K type strain sequencing project: providing services to taxonomists for standard genome sequencing and annotation.</title>
        <authorList>
            <consortium name="The Broad Institute Genomics Platform"/>
            <consortium name="The Broad Institute Genome Sequencing Center for Infectious Disease"/>
            <person name="Wu L."/>
            <person name="Ma J."/>
        </authorList>
    </citation>
    <scope>NUCLEOTIDE SEQUENCE [LARGE SCALE GENOMIC DNA]</scope>
    <source>
        <strain evidence="2">NBRC 15640</strain>
    </source>
</reference>
<protein>
    <submittedName>
        <fullName evidence="1">Uncharacterized protein</fullName>
    </submittedName>
</protein>
<sequence>MDIIVTHYLKTGSKSTHLTKFVKKMDRNQAKNLIDSLVSESYWFKKRVDFMAVHSNHYRARLEKLVKRLQKMLKRDLFEYEMINELYVERYFVLCYKQFVRLFVNGTDYEHVHGQDTLNCVYADPKRMKILYYTEGDVTVMTAVRKADYQRQLQYTAEDFE</sequence>
<comment type="caution">
    <text evidence="1">The sequence shown here is derived from an EMBL/GenBank/DDBJ whole genome shotgun (WGS) entry which is preliminary data.</text>
</comment>
<dbReference type="AlphaFoldDB" id="A0AAV5NLI0"/>
<keyword evidence="2" id="KW-1185">Reference proteome</keyword>